<dbReference type="SUPFAM" id="SSF51679">
    <property type="entry name" value="Bacterial luciferase-like"/>
    <property type="match status" value="1"/>
</dbReference>
<dbReference type="Gene3D" id="3.20.20.30">
    <property type="entry name" value="Luciferase-like domain"/>
    <property type="match status" value="1"/>
</dbReference>
<dbReference type="AlphaFoldDB" id="A0A4R2SEP3"/>
<reference evidence="2 3" key="1">
    <citation type="submission" date="2019-03" db="EMBL/GenBank/DDBJ databases">
        <title>Genomic Encyclopedia of Type Strains, Phase IV (KMG-IV): sequencing the most valuable type-strain genomes for metagenomic binning, comparative biology and taxonomic classification.</title>
        <authorList>
            <person name="Goeker M."/>
        </authorList>
    </citation>
    <scope>NUCLEOTIDE SEQUENCE [LARGE SCALE GENOMIC DNA]</scope>
    <source>
        <strain evidence="2 3">DSM 46831</strain>
    </source>
</reference>
<keyword evidence="3" id="KW-1185">Reference proteome</keyword>
<dbReference type="InterPro" id="IPR050766">
    <property type="entry name" value="Bact_Lucif_Oxidored"/>
</dbReference>
<accession>A0A4R2SEP3</accession>
<name>A0A4R2SEP3_9BACL</name>
<dbReference type="EMBL" id="SLXV01000007">
    <property type="protein sequence ID" value="TCP69621.1"/>
    <property type="molecule type" value="Genomic_DNA"/>
</dbReference>
<keyword evidence="2" id="KW-0503">Monooxygenase</keyword>
<evidence type="ECO:0000259" key="1">
    <source>
        <dbReference type="Pfam" id="PF00296"/>
    </source>
</evidence>
<dbReference type="PANTHER" id="PTHR30137">
    <property type="entry name" value="LUCIFERASE-LIKE MONOOXYGENASE"/>
    <property type="match status" value="1"/>
</dbReference>
<dbReference type="InterPro" id="IPR011251">
    <property type="entry name" value="Luciferase-like_dom"/>
</dbReference>
<dbReference type="Proteomes" id="UP000294746">
    <property type="component" value="Unassembled WGS sequence"/>
</dbReference>
<dbReference type="GO" id="GO:0005829">
    <property type="term" value="C:cytosol"/>
    <property type="evidence" value="ECO:0007669"/>
    <property type="project" value="TreeGrafter"/>
</dbReference>
<gene>
    <name evidence="2" type="ORF">EDD57_10758</name>
</gene>
<evidence type="ECO:0000313" key="3">
    <source>
        <dbReference type="Proteomes" id="UP000294746"/>
    </source>
</evidence>
<organism evidence="2 3">
    <name type="scientific">Baia soyae</name>
    <dbReference type="NCBI Taxonomy" id="1544746"/>
    <lineage>
        <taxon>Bacteria</taxon>
        <taxon>Bacillati</taxon>
        <taxon>Bacillota</taxon>
        <taxon>Bacilli</taxon>
        <taxon>Bacillales</taxon>
        <taxon>Thermoactinomycetaceae</taxon>
        <taxon>Baia</taxon>
    </lineage>
</organism>
<evidence type="ECO:0000313" key="2">
    <source>
        <dbReference type="EMBL" id="TCP69621.1"/>
    </source>
</evidence>
<dbReference type="InterPro" id="IPR036661">
    <property type="entry name" value="Luciferase-like_sf"/>
</dbReference>
<sequence length="115" mass="12530">MVNELHAYFHPEEIGVNKVRANPGEGLDVPIWLLGSGGFTAQLAGRLGLPFAFASHFAPDYLLPALELYRSAFIPSKTLDKPYVMVGLSATVADSSEEARFSFSSLTTCLYSIFN</sequence>
<keyword evidence="2" id="KW-0560">Oxidoreductase</keyword>
<comment type="caution">
    <text evidence="2">The sequence shown here is derived from an EMBL/GenBank/DDBJ whole genome shotgun (WGS) entry which is preliminary data.</text>
</comment>
<dbReference type="PANTHER" id="PTHR30137:SF6">
    <property type="entry name" value="LUCIFERASE-LIKE MONOOXYGENASE"/>
    <property type="match status" value="1"/>
</dbReference>
<feature type="domain" description="Luciferase-like" evidence="1">
    <location>
        <begin position="16"/>
        <end position="100"/>
    </location>
</feature>
<dbReference type="Pfam" id="PF00296">
    <property type="entry name" value="Bac_luciferase"/>
    <property type="match status" value="1"/>
</dbReference>
<proteinExistence type="predicted"/>
<dbReference type="CDD" id="cd00347">
    <property type="entry name" value="Flavin_utilizing_monoxygenases"/>
    <property type="match status" value="1"/>
</dbReference>
<dbReference type="GO" id="GO:0004497">
    <property type="term" value="F:monooxygenase activity"/>
    <property type="evidence" value="ECO:0007669"/>
    <property type="project" value="UniProtKB-KW"/>
</dbReference>
<protein>
    <submittedName>
        <fullName evidence="2">Luciferase-like monooxygenase</fullName>
    </submittedName>
</protein>
<dbReference type="GO" id="GO:0016705">
    <property type="term" value="F:oxidoreductase activity, acting on paired donors, with incorporation or reduction of molecular oxygen"/>
    <property type="evidence" value="ECO:0007669"/>
    <property type="project" value="InterPro"/>
</dbReference>